<name>A0A136WCS8_9FIRM</name>
<feature type="region of interest" description="Disordered" evidence="1">
    <location>
        <begin position="55"/>
        <end position="87"/>
    </location>
</feature>
<protein>
    <submittedName>
        <fullName evidence="2">Uncharacterized protein</fullName>
    </submittedName>
</protein>
<dbReference type="PATRIC" id="fig|36847.3.peg.2820"/>
<dbReference type="RefSeq" id="WP_157723567.1">
    <property type="nucleotide sequence ID" value="NZ_LRVM01000009.1"/>
</dbReference>
<dbReference type="AlphaFoldDB" id="A0A136WCS8"/>
<evidence type="ECO:0000256" key="1">
    <source>
        <dbReference type="SAM" id="MobiDB-lite"/>
    </source>
</evidence>
<proteinExistence type="predicted"/>
<evidence type="ECO:0000313" key="3">
    <source>
        <dbReference type="Proteomes" id="UP000070539"/>
    </source>
</evidence>
<feature type="compositionally biased region" description="Basic and acidic residues" evidence="1">
    <location>
        <begin position="76"/>
        <end position="87"/>
    </location>
</feature>
<sequence>MKKQQHHKEYEERHIGDHNKNITYTCWHWNEEAKKTLPKADELVNAEKYERSGKYKGYRSGHLQPKLSNHIRRGNLKNDEVTQNHCF</sequence>
<gene>
    <name evidence="2" type="ORF">CLNEO_24210</name>
</gene>
<organism evidence="2 3">
    <name type="scientific">Anaerotignum neopropionicum</name>
    <dbReference type="NCBI Taxonomy" id="36847"/>
    <lineage>
        <taxon>Bacteria</taxon>
        <taxon>Bacillati</taxon>
        <taxon>Bacillota</taxon>
        <taxon>Clostridia</taxon>
        <taxon>Lachnospirales</taxon>
        <taxon>Anaerotignaceae</taxon>
        <taxon>Anaerotignum</taxon>
    </lineage>
</organism>
<accession>A0A136WCS8</accession>
<keyword evidence="3" id="KW-1185">Reference proteome</keyword>
<evidence type="ECO:0000313" key="2">
    <source>
        <dbReference type="EMBL" id="KXL52256.1"/>
    </source>
</evidence>
<dbReference type="Proteomes" id="UP000070539">
    <property type="component" value="Unassembled WGS sequence"/>
</dbReference>
<reference evidence="2 3" key="1">
    <citation type="submission" date="2016-01" db="EMBL/GenBank/DDBJ databases">
        <title>Genome sequence of Clostridium neopropionicum X4, DSM-3847.</title>
        <authorList>
            <person name="Poehlein A."/>
            <person name="Beck M.H."/>
            <person name="Bengelsdorf F.R."/>
            <person name="Daniel R."/>
            <person name="Duerre P."/>
        </authorList>
    </citation>
    <scope>NUCLEOTIDE SEQUENCE [LARGE SCALE GENOMIC DNA]</scope>
    <source>
        <strain evidence="2 3">DSM-3847</strain>
    </source>
</reference>
<comment type="caution">
    <text evidence="2">The sequence shown here is derived from an EMBL/GenBank/DDBJ whole genome shotgun (WGS) entry which is preliminary data.</text>
</comment>
<dbReference type="EMBL" id="LRVM01000009">
    <property type="protein sequence ID" value="KXL52256.1"/>
    <property type="molecule type" value="Genomic_DNA"/>
</dbReference>
<dbReference type="OrthoDB" id="9779930at2"/>